<dbReference type="InParanoid" id="A0A1J7IQI3"/>
<dbReference type="AlphaFoldDB" id="A0A1J7IQI3"/>
<organism evidence="10 11">
    <name type="scientific">Coniochaeta ligniaria NRRL 30616</name>
    <dbReference type="NCBI Taxonomy" id="1408157"/>
    <lineage>
        <taxon>Eukaryota</taxon>
        <taxon>Fungi</taxon>
        <taxon>Dikarya</taxon>
        <taxon>Ascomycota</taxon>
        <taxon>Pezizomycotina</taxon>
        <taxon>Sordariomycetes</taxon>
        <taxon>Sordariomycetidae</taxon>
        <taxon>Coniochaetales</taxon>
        <taxon>Coniochaetaceae</taxon>
        <taxon>Coniochaeta</taxon>
    </lineage>
</organism>
<dbReference type="GO" id="GO:0005789">
    <property type="term" value="C:endoplasmic reticulum membrane"/>
    <property type="evidence" value="ECO:0007669"/>
    <property type="project" value="UniProtKB-SubCell"/>
</dbReference>
<evidence type="ECO:0000259" key="9">
    <source>
        <dbReference type="Pfam" id="PF03151"/>
    </source>
</evidence>
<evidence type="ECO:0000256" key="8">
    <source>
        <dbReference type="SAM" id="Phobius"/>
    </source>
</evidence>
<feature type="transmembrane region" description="Helical" evidence="8">
    <location>
        <begin position="383"/>
        <end position="401"/>
    </location>
</feature>
<evidence type="ECO:0000313" key="10">
    <source>
        <dbReference type="EMBL" id="OIW29613.1"/>
    </source>
</evidence>
<feature type="transmembrane region" description="Helical" evidence="8">
    <location>
        <begin position="321"/>
        <end position="339"/>
    </location>
</feature>
<evidence type="ECO:0000256" key="1">
    <source>
        <dbReference type="ARBA" id="ARBA00003420"/>
    </source>
</evidence>
<accession>A0A1J7IQI3</accession>
<proteinExistence type="inferred from homology"/>
<dbReference type="Proteomes" id="UP000182658">
    <property type="component" value="Unassembled WGS sequence"/>
</dbReference>
<evidence type="ECO:0000256" key="5">
    <source>
        <dbReference type="ARBA" id="ARBA00022692"/>
    </source>
</evidence>
<evidence type="ECO:0000256" key="7">
    <source>
        <dbReference type="ARBA" id="ARBA00023136"/>
    </source>
</evidence>
<dbReference type="PANTHER" id="PTHR11132">
    <property type="entry name" value="SOLUTE CARRIER FAMILY 35"/>
    <property type="match status" value="1"/>
</dbReference>
<protein>
    <submittedName>
        <fullName evidence="10">TPT-domain-containing protein</fullName>
    </submittedName>
</protein>
<dbReference type="Pfam" id="PF03151">
    <property type="entry name" value="TPT"/>
    <property type="match status" value="1"/>
</dbReference>
<comment type="subunit">
    <text evidence="4">Homooligomer.</text>
</comment>
<keyword evidence="11" id="KW-1185">Reference proteome</keyword>
<comment type="function">
    <text evidence="1">Involved in the import of GDP-mannose from the cytoplasm into the Golgi lumen.</text>
</comment>
<feature type="transmembrane region" description="Helical" evidence="8">
    <location>
        <begin position="169"/>
        <end position="189"/>
    </location>
</feature>
<reference evidence="10 11" key="1">
    <citation type="submission" date="2016-10" db="EMBL/GenBank/DDBJ databases">
        <title>Draft genome sequence of Coniochaeta ligniaria NRRL30616, a lignocellulolytic fungus for bioabatement of inhibitors in plant biomass hydrolysates.</title>
        <authorList>
            <consortium name="DOE Joint Genome Institute"/>
            <person name="Jimenez D.J."/>
            <person name="Hector R.E."/>
            <person name="Riley R."/>
            <person name="Sun H."/>
            <person name="Grigoriev I.V."/>
            <person name="Van Elsas J.D."/>
            <person name="Nichols N.N."/>
        </authorList>
    </citation>
    <scope>NUCLEOTIDE SEQUENCE [LARGE SCALE GENOMIC DNA]</scope>
    <source>
        <strain evidence="10 11">NRRL 30616</strain>
    </source>
</reference>
<sequence>MESQERPRMSISGDDDVERQGLTEKLLPPSSPEDAVRDAGVHPAFFIVSWIFFSNCTILLNKWLIDTAGFRYPILLTTWHLLFATLATQLLARTTTLLSARHSVPLTGRLYLRAVIPIGLVYSASLVCSNLTYLYLSVAFIQMLKAAAPVAVLFVAWVWGVENPTLRRVLNVCVVVLGVVLASVGEVAFSWTGVMYQIGGIGFEAMRLVMVQVLLSEDKGDGRKGASMDPLVGLYYFAPVCAVMNMLVAAMVEWPRFDPADVGRAGWGMLFLSGVVAFMLNVASVFVIGKTSGLAMCLTGILKNILLVIASVVIWKTAITPLQFVGYGIACFGLVYYSLGWEQMAVQSAAGWAYAKKAWEDESTTSIGLGNGISVSSSQVRRAVLFGLGLMTFGLLFYGLAPVSDQVAAVTKL</sequence>
<name>A0A1J7IQI3_9PEZI</name>
<feature type="transmembrane region" description="Helical" evidence="8">
    <location>
        <begin position="295"/>
        <end position="315"/>
    </location>
</feature>
<dbReference type="InterPro" id="IPR050186">
    <property type="entry name" value="TPT_transporter"/>
</dbReference>
<evidence type="ECO:0000256" key="4">
    <source>
        <dbReference type="ARBA" id="ARBA00011182"/>
    </source>
</evidence>
<gene>
    <name evidence="10" type="ORF">CONLIGDRAFT_631693</name>
</gene>
<feature type="transmembrane region" description="Helical" evidence="8">
    <location>
        <begin position="133"/>
        <end position="157"/>
    </location>
</feature>
<keyword evidence="7 8" id="KW-0472">Membrane</keyword>
<evidence type="ECO:0000256" key="6">
    <source>
        <dbReference type="ARBA" id="ARBA00022989"/>
    </source>
</evidence>
<feature type="transmembrane region" description="Helical" evidence="8">
    <location>
        <begin position="235"/>
        <end position="254"/>
    </location>
</feature>
<keyword evidence="5 8" id="KW-0812">Transmembrane</keyword>
<evidence type="ECO:0000256" key="3">
    <source>
        <dbReference type="ARBA" id="ARBA00010425"/>
    </source>
</evidence>
<dbReference type="InterPro" id="IPR004853">
    <property type="entry name" value="Sugar_P_trans_dom"/>
</dbReference>
<feature type="transmembrane region" description="Helical" evidence="8">
    <location>
        <begin position="110"/>
        <end position="127"/>
    </location>
</feature>
<feature type="transmembrane region" description="Helical" evidence="8">
    <location>
        <begin position="266"/>
        <end position="288"/>
    </location>
</feature>
<dbReference type="EMBL" id="KV875097">
    <property type="protein sequence ID" value="OIW29613.1"/>
    <property type="molecule type" value="Genomic_DNA"/>
</dbReference>
<comment type="similarity">
    <text evidence="3">Belongs to the TPT transporter family. SLC35D subfamily.</text>
</comment>
<comment type="subcellular location">
    <subcellularLocation>
        <location evidence="2">Endoplasmic reticulum membrane</location>
        <topology evidence="2">Multi-pass membrane protein</topology>
    </subcellularLocation>
</comment>
<keyword evidence="6 8" id="KW-1133">Transmembrane helix</keyword>
<dbReference type="OrthoDB" id="6418713at2759"/>
<feature type="transmembrane region" description="Helical" evidence="8">
    <location>
        <begin position="195"/>
        <end position="215"/>
    </location>
</feature>
<evidence type="ECO:0000256" key="2">
    <source>
        <dbReference type="ARBA" id="ARBA00004477"/>
    </source>
</evidence>
<evidence type="ECO:0000313" key="11">
    <source>
        <dbReference type="Proteomes" id="UP000182658"/>
    </source>
</evidence>
<feature type="transmembrane region" description="Helical" evidence="8">
    <location>
        <begin position="77"/>
        <end position="98"/>
    </location>
</feature>
<feature type="domain" description="Sugar phosphate transporter" evidence="9">
    <location>
        <begin position="45"/>
        <end position="338"/>
    </location>
</feature>
<feature type="transmembrane region" description="Helical" evidence="8">
    <location>
        <begin position="44"/>
        <end position="65"/>
    </location>
</feature>